<dbReference type="Proteomes" id="UP000831181">
    <property type="component" value="Chromosome"/>
</dbReference>
<keyword evidence="2 8" id="KW-0028">Amino-acid biosynthesis</keyword>
<dbReference type="InterPro" id="IPR019797">
    <property type="entry name" value="Glutamate_5-kinase_CS"/>
</dbReference>
<dbReference type="InterPro" id="IPR001057">
    <property type="entry name" value="Glu/AcGlu_kinase"/>
</dbReference>
<comment type="similarity">
    <text evidence="8">Belongs to the glutamate 5-kinase family.</text>
</comment>
<comment type="subcellular location">
    <subcellularLocation>
        <location evidence="8">Cytoplasm</location>
    </subcellularLocation>
</comment>
<organism evidence="10 11">
    <name type="scientific">Nicoliella spurrieriana</name>
    <dbReference type="NCBI Taxonomy" id="2925830"/>
    <lineage>
        <taxon>Bacteria</taxon>
        <taxon>Bacillati</taxon>
        <taxon>Bacillota</taxon>
        <taxon>Bacilli</taxon>
        <taxon>Lactobacillales</taxon>
        <taxon>Lactobacillaceae</taxon>
        <taxon>Nicoliella</taxon>
    </lineage>
</organism>
<evidence type="ECO:0000313" key="10">
    <source>
        <dbReference type="EMBL" id="UQS86321.1"/>
    </source>
</evidence>
<keyword evidence="3 8" id="KW-0641">Proline biosynthesis</keyword>
<comment type="pathway">
    <text evidence="8">Amino-acid biosynthesis; L-proline biosynthesis; L-glutamate 5-semialdehyde from L-glutamate: step 1/2.</text>
</comment>
<comment type="function">
    <text evidence="8">Catalyzes the transfer of a phosphate group to glutamate to form L-glutamate 5-phosphate.</text>
</comment>
<feature type="binding site" evidence="8">
    <location>
        <position position="138"/>
    </location>
    <ligand>
        <name>substrate</name>
    </ligand>
</feature>
<keyword evidence="11" id="KW-1185">Reference proteome</keyword>
<dbReference type="GO" id="GO:0055129">
    <property type="term" value="P:L-proline biosynthetic process"/>
    <property type="evidence" value="ECO:0007669"/>
    <property type="project" value="UniProtKB-UniRule"/>
</dbReference>
<reference evidence="10" key="1">
    <citation type="journal article" date="2022" name="Int. J. Syst. Evol. Microbiol.">
        <title>Apilactobacillus apisilvae sp. nov., Nicolia spurrieriana gen. nov. sp. nov., Bombilactobacillus folatiphilus sp. nov. and Bombilactobacillus thymidiniphilus sp. nov., four new lactic acid bacterial isolates from stingless bees Tetragonula carbonaria and Austroplebeia australis.</title>
        <authorList>
            <person name="Oliphant S.A."/>
            <person name="Watson-Haigh N.S."/>
            <person name="Sumby K.M."/>
            <person name="Gardner J."/>
            <person name="Groom S."/>
            <person name="Jiranek V."/>
        </authorList>
    </citation>
    <scope>NUCLEOTIDE SEQUENCE</scope>
    <source>
        <strain evidence="10">SGEP1_A5</strain>
    </source>
</reference>
<dbReference type="KEGG" id="lbe:MOO44_05190"/>
<dbReference type="GO" id="GO:0004349">
    <property type="term" value="F:glutamate 5-kinase activity"/>
    <property type="evidence" value="ECO:0007669"/>
    <property type="project" value="UniProtKB-UniRule"/>
</dbReference>
<feature type="binding site" evidence="8">
    <location>
        <begin position="216"/>
        <end position="222"/>
    </location>
    <ligand>
        <name>ATP</name>
        <dbReference type="ChEBI" id="CHEBI:30616"/>
    </ligand>
</feature>
<dbReference type="InterPro" id="IPR005715">
    <property type="entry name" value="Glu_5kinase/COase_Synthase"/>
</dbReference>
<dbReference type="FunFam" id="3.40.1160.10:FF:000018">
    <property type="entry name" value="Glutamate 5-kinase"/>
    <property type="match status" value="1"/>
</dbReference>
<evidence type="ECO:0000256" key="6">
    <source>
        <dbReference type="ARBA" id="ARBA00022777"/>
    </source>
</evidence>
<keyword evidence="6 8" id="KW-0418">Kinase</keyword>
<dbReference type="InterPro" id="IPR036393">
    <property type="entry name" value="AceGlu_kinase-like_sf"/>
</dbReference>
<accession>A0A976RRA0</accession>
<dbReference type="PROSITE" id="PS00902">
    <property type="entry name" value="GLUTAMATE_5_KINASE"/>
    <property type="match status" value="1"/>
</dbReference>
<feature type="binding site" evidence="8">
    <location>
        <position position="51"/>
    </location>
    <ligand>
        <name>substrate</name>
    </ligand>
</feature>
<evidence type="ECO:0000259" key="9">
    <source>
        <dbReference type="Pfam" id="PF00696"/>
    </source>
</evidence>
<dbReference type="GO" id="GO:0005524">
    <property type="term" value="F:ATP binding"/>
    <property type="evidence" value="ECO:0007669"/>
    <property type="project" value="UniProtKB-KW"/>
</dbReference>
<dbReference type="Gene3D" id="3.40.1160.10">
    <property type="entry name" value="Acetylglutamate kinase-like"/>
    <property type="match status" value="1"/>
</dbReference>
<evidence type="ECO:0000256" key="5">
    <source>
        <dbReference type="ARBA" id="ARBA00022741"/>
    </source>
</evidence>
<protein>
    <recommendedName>
        <fullName evidence="8">Glutamate 5-kinase</fullName>
        <ecNumber evidence="8">2.7.2.11</ecNumber>
    </recommendedName>
    <alternativeName>
        <fullName evidence="8">Gamma-glutamyl kinase</fullName>
        <shortName evidence="8">GK</shortName>
    </alternativeName>
</protein>
<proteinExistence type="inferred from homology"/>
<dbReference type="PIRSF" id="PIRSF000729">
    <property type="entry name" value="GK"/>
    <property type="match status" value="1"/>
</dbReference>
<dbReference type="Pfam" id="PF00696">
    <property type="entry name" value="AA_kinase"/>
    <property type="match status" value="1"/>
</dbReference>
<dbReference type="PRINTS" id="PR00474">
    <property type="entry name" value="GLU5KINASE"/>
</dbReference>
<dbReference type="AlphaFoldDB" id="A0A976RRA0"/>
<evidence type="ECO:0000256" key="3">
    <source>
        <dbReference type="ARBA" id="ARBA00022650"/>
    </source>
</evidence>
<comment type="catalytic activity">
    <reaction evidence="8">
        <text>L-glutamate + ATP = L-glutamyl 5-phosphate + ADP</text>
        <dbReference type="Rhea" id="RHEA:14877"/>
        <dbReference type="ChEBI" id="CHEBI:29985"/>
        <dbReference type="ChEBI" id="CHEBI:30616"/>
        <dbReference type="ChEBI" id="CHEBI:58274"/>
        <dbReference type="ChEBI" id="CHEBI:456216"/>
        <dbReference type="EC" id="2.7.2.11"/>
    </reaction>
</comment>
<keyword evidence="7 8" id="KW-0067">ATP-binding</keyword>
<dbReference type="NCBIfam" id="TIGR01027">
    <property type="entry name" value="proB"/>
    <property type="match status" value="1"/>
</dbReference>
<dbReference type="EMBL" id="CP093361">
    <property type="protein sequence ID" value="UQS86321.1"/>
    <property type="molecule type" value="Genomic_DNA"/>
</dbReference>
<keyword evidence="5 8" id="KW-0547">Nucleotide-binding</keyword>
<sequence length="273" mass="29565">MKTKYKRIVIKIGTSSIIDADSNIRKDVIESLTAVLSGLNQAGLEVLLVTSGAVGVGMHTVGMHTRPSEIGELQALSAIGQSELMDIYADHFKAHDQTVAQLLLTRDVVDYPKSSQNVLKTINTLLKNNVIPIINENDAISVDEFDHRTTFGENDQLAAIVTNFVNADLLIILSDINGLYDANPKKHPDAKLLEWIPAITEQLRSVAGGHGSQFGTGGMETKLNAADLILQNHRAMAILNGQDPSIINQLISGANVGTYFSAERPEGRNNESK</sequence>
<dbReference type="InterPro" id="IPR001048">
    <property type="entry name" value="Asp/Glu/Uridylate_kinase"/>
</dbReference>
<dbReference type="PANTHER" id="PTHR43654">
    <property type="entry name" value="GLUTAMATE 5-KINASE"/>
    <property type="match status" value="1"/>
</dbReference>
<dbReference type="PANTHER" id="PTHR43654:SF1">
    <property type="entry name" value="ISOPENTENYL PHOSPHATE KINASE"/>
    <property type="match status" value="1"/>
</dbReference>
<feature type="binding site" evidence="8">
    <location>
        <position position="154"/>
    </location>
    <ligand>
        <name>substrate</name>
    </ligand>
</feature>
<dbReference type="EC" id="2.7.2.11" evidence="8"/>
<keyword evidence="4 8" id="KW-0808">Transferase</keyword>
<dbReference type="HAMAP" id="MF_00456">
    <property type="entry name" value="ProB"/>
    <property type="match status" value="1"/>
</dbReference>
<dbReference type="CDD" id="cd04242">
    <property type="entry name" value="AAK_G5K_ProB"/>
    <property type="match status" value="1"/>
</dbReference>
<evidence type="ECO:0000256" key="4">
    <source>
        <dbReference type="ARBA" id="ARBA00022679"/>
    </source>
</evidence>
<keyword evidence="1 8" id="KW-0963">Cytoplasm</keyword>
<evidence type="ECO:0000256" key="1">
    <source>
        <dbReference type="ARBA" id="ARBA00022490"/>
    </source>
</evidence>
<dbReference type="RefSeq" id="WP_260116130.1">
    <property type="nucleotide sequence ID" value="NZ_CP093361.1"/>
</dbReference>
<dbReference type="InterPro" id="IPR011529">
    <property type="entry name" value="Glu_5kinase"/>
</dbReference>
<evidence type="ECO:0000256" key="7">
    <source>
        <dbReference type="ARBA" id="ARBA00022840"/>
    </source>
</evidence>
<feature type="binding site" evidence="8">
    <location>
        <begin position="174"/>
        <end position="175"/>
    </location>
    <ligand>
        <name>ATP</name>
        <dbReference type="ChEBI" id="CHEBI:30616"/>
    </ligand>
</feature>
<name>A0A976RRA0_9LACO</name>
<feature type="binding site" evidence="8">
    <location>
        <position position="11"/>
    </location>
    <ligand>
        <name>ATP</name>
        <dbReference type="ChEBI" id="CHEBI:30616"/>
    </ligand>
</feature>
<evidence type="ECO:0000256" key="2">
    <source>
        <dbReference type="ARBA" id="ARBA00022605"/>
    </source>
</evidence>
<dbReference type="SUPFAM" id="SSF53633">
    <property type="entry name" value="Carbamate kinase-like"/>
    <property type="match status" value="1"/>
</dbReference>
<feature type="domain" description="Aspartate/glutamate/uridylate kinase" evidence="9">
    <location>
        <begin position="6"/>
        <end position="240"/>
    </location>
</feature>
<dbReference type="InterPro" id="IPR041739">
    <property type="entry name" value="G5K_ProB"/>
</dbReference>
<evidence type="ECO:0000313" key="11">
    <source>
        <dbReference type="Proteomes" id="UP000831181"/>
    </source>
</evidence>
<evidence type="ECO:0000256" key="8">
    <source>
        <dbReference type="HAMAP-Rule" id="MF_00456"/>
    </source>
</evidence>
<dbReference type="GO" id="GO:0005829">
    <property type="term" value="C:cytosol"/>
    <property type="evidence" value="ECO:0007669"/>
    <property type="project" value="TreeGrafter"/>
</dbReference>
<gene>
    <name evidence="8 10" type="primary">proB</name>
    <name evidence="10" type="ORF">MOO44_05190</name>
</gene>